<evidence type="ECO:0000256" key="1">
    <source>
        <dbReference type="ARBA" id="ARBA00023224"/>
    </source>
</evidence>
<dbReference type="InterPro" id="IPR004090">
    <property type="entry name" value="Chemotax_Me-accpt_rcpt"/>
</dbReference>
<dbReference type="GO" id="GO:0004888">
    <property type="term" value="F:transmembrane signaling receptor activity"/>
    <property type="evidence" value="ECO:0007669"/>
    <property type="project" value="InterPro"/>
</dbReference>
<dbReference type="Gene3D" id="1.10.287.950">
    <property type="entry name" value="Methyl-accepting chemotaxis protein"/>
    <property type="match status" value="1"/>
</dbReference>
<evidence type="ECO:0000256" key="3">
    <source>
        <dbReference type="PROSITE-ProRule" id="PRU00284"/>
    </source>
</evidence>
<dbReference type="PROSITE" id="PS50111">
    <property type="entry name" value="CHEMOTAXIS_TRANSDUC_2"/>
    <property type="match status" value="1"/>
</dbReference>
<organism evidence="5 6">
    <name type="scientific">Kordiimonas lacus</name>
    <dbReference type="NCBI Taxonomy" id="637679"/>
    <lineage>
        <taxon>Bacteria</taxon>
        <taxon>Pseudomonadati</taxon>
        <taxon>Pseudomonadota</taxon>
        <taxon>Alphaproteobacteria</taxon>
        <taxon>Kordiimonadales</taxon>
        <taxon>Kordiimonadaceae</taxon>
        <taxon>Kordiimonas</taxon>
    </lineage>
</organism>
<comment type="similarity">
    <text evidence="2">Belongs to the methyl-accepting chemotaxis (MCP) protein family.</text>
</comment>
<keyword evidence="6" id="KW-1185">Reference proteome</keyword>
<proteinExistence type="inferred from homology"/>
<name>A0A1G7D5Y1_9PROT</name>
<dbReference type="Proteomes" id="UP000183685">
    <property type="component" value="Unassembled WGS sequence"/>
</dbReference>
<gene>
    <name evidence="5" type="ORF">SAMN04488071_2944</name>
</gene>
<evidence type="ECO:0000313" key="5">
    <source>
        <dbReference type="EMBL" id="SDE46155.1"/>
    </source>
</evidence>
<dbReference type="GO" id="GO:0007165">
    <property type="term" value="P:signal transduction"/>
    <property type="evidence" value="ECO:0007669"/>
    <property type="project" value="UniProtKB-KW"/>
</dbReference>
<feature type="domain" description="Methyl-accepting transducer" evidence="4">
    <location>
        <begin position="32"/>
        <end position="268"/>
    </location>
</feature>
<dbReference type="PANTHER" id="PTHR32089">
    <property type="entry name" value="METHYL-ACCEPTING CHEMOTAXIS PROTEIN MCPB"/>
    <property type="match status" value="1"/>
</dbReference>
<evidence type="ECO:0000256" key="2">
    <source>
        <dbReference type="ARBA" id="ARBA00029447"/>
    </source>
</evidence>
<keyword evidence="1 3" id="KW-0807">Transducer</keyword>
<dbReference type="InterPro" id="IPR004089">
    <property type="entry name" value="MCPsignal_dom"/>
</dbReference>
<evidence type="ECO:0000313" key="6">
    <source>
        <dbReference type="Proteomes" id="UP000183685"/>
    </source>
</evidence>
<dbReference type="OrthoDB" id="266313at2"/>
<dbReference type="Pfam" id="PF00015">
    <property type="entry name" value="MCPsignal"/>
    <property type="match status" value="1"/>
</dbReference>
<dbReference type="AlphaFoldDB" id="A0A1G7D5Y1"/>
<dbReference type="SMART" id="SM00283">
    <property type="entry name" value="MA"/>
    <property type="match status" value="1"/>
</dbReference>
<accession>A0A1G7D5Y1</accession>
<reference evidence="5 6" key="1">
    <citation type="submission" date="2016-10" db="EMBL/GenBank/DDBJ databases">
        <authorList>
            <person name="de Groot N.N."/>
        </authorList>
    </citation>
    <scope>NUCLEOTIDE SEQUENCE [LARGE SCALE GENOMIC DNA]</scope>
    <source>
        <strain evidence="5 6">CGMCC 1.9109</strain>
    </source>
</reference>
<dbReference type="EMBL" id="FNAK01000007">
    <property type="protein sequence ID" value="SDE46155.1"/>
    <property type="molecule type" value="Genomic_DNA"/>
</dbReference>
<dbReference type="SUPFAM" id="SSF58104">
    <property type="entry name" value="Methyl-accepting chemotaxis protein (MCP) signaling domain"/>
    <property type="match status" value="1"/>
</dbReference>
<dbReference type="GO" id="GO:0016020">
    <property type="term" value="C:membrane"/>
    <property type="evidence" value="ECO:0007669"/>
    <property type="project" value="InterPro"/>
</dbReference>
<dbReference type="RefSeq" id="WP_068305251.1">
    <property type="nucleotide sequence ID" value="NZ_DAIOMO010000009.1"/>
</dbReference>
<sequence>MLDQETNAQNAGDLSHQFETSVLAAIDRLGGTADELEQAAASMNGATQETVDGMHVAEEKARHAGSSVNAVAGATEEISASVGNVSEQMGRAAEVTAKALEEANDASRLIATLNASGKKISEVIKLINDIASQTNLLALNATIEAARAGEAGKGFAVVASEVKALATQTARATDEISQQINELQGATTDAVTAFEKISGRIKEVDEIAGEVSGTVSQQAAAAQEISHSAAQAAEATSGVIGDFSQIGSATSRTQSAASEVTEKVSSLQQQGAALRSSVQDFMNKLHKD</sequence>
<dbReference type="PANTHER" id="PTHR32089:SF112">
    <property type="entry name" value="LYSOZYME-LIKE PROTEIN-RELATED"/>
    <property type="match status" value="1"/>
</dbReference>
<evidence type="ECO:0000259" key="4">
    <source>
        <dbReference type="PROSITE" id="PS50111"/>
    </source>
</evidence>
<dbReference type="STRING" id="637679.GCA_001550055_02358"/>
<protein>
    <submittedName>
        <fullName evidence="5">Methyl-accepting chemotaxis protein (MCP) signalling domain-containing protein</fullName>
    </submittedName>
</protein>
<dbReference type="GO" id="GO:0006935">
    <property type="term" value="P:chemotaxis"/>
    <property type="evidence" value="ECO:0007669"/>
    <property type="project" value="InterPro"/>
</dbReference>
<dbReference type="PRINTS" id="PR00260">
    <property type="entry name" value="CHEMTRNSDUCR"/>
</dbReference>